<comment type="caution">
    <text evidence="1">The sequence shown here is derived from an EMBL/GenBank/DDBJ whole genome shotgun (WGS) entry which is preliminary data.</text>
</comment>
<reference evidence="1 2" key="1">
    <citation type="submission" date="2023-10" db="EMBL/GenBank/DDBJ databases">
        <title>Development of a sustainable strategy for remediation of hydrocarbon-contaminated territories based on the waste exchange concept.</title>
        <authorList>
            <person name="Krivoruchko A."/>
        </authorList>
    </citation>
    <scope>NUCLEOTIDE SEQUENCE [LARGE SCALE GENOMIC DNA]</scope>
    <source>
        <strain evidence="1 2">IEGM 60</strain>
    </source>
</reference>
<dbReference type="EMBL" id="JAWLKA010000014">
    <property type="protein sequence ID" value="MDV6283453.1"/>
    <property type="molecule type" value="Genomic_DNA"/>
</dbReference>
<accession>A0ABU4CIQ9</accession>
<sequence length="57" mass="6287">MPDDVDPVRAGGGENFLDVVTELLRGHAHVPGLIERSGVWFTVVQAEDAIAVRFQLW</sequence>
<name>A0ABU4CIQ9_RHOJO</name>
<organism evidence="1 2">
    <name type="scientific">Rhodococcus jostii</name>
    <dbReference type="NCBI Taxonomy" id="132919"/>
    <lineage>
        <taxon>Bacteria</taxon>
        <taxon>Bacillati</taxon>
        <taxon>Actinomycetota</taxon>
        <taxon>Actinomycetes</taxon>
        <taxon>Mycobacteriales</taxon>
        <taxon>Nocardiaceae</taxon>
        <taxon>Rhodococcus</taxon>
    </lineage>
</organism>
<evidence type="ECO:0000313" key="2">
    <source>
        <dbReference type="Proteomes" id="UP001185737"/>
    </source>
</evidence>
<evidence type="ECO:0000313" key="1">
    <source>
        <dbReference type="EMBL" id="MDV6283453.1"/>
    </source>
</evidence>
<keyword evidence="2" id="KW-1185">Reference proteome</keyword>
<proteinExistence type="predicted"/>
<protein>
    <submittedName>
        <fullName evidence="1">Uncharacterized protein</fullName>
    </submittedName>
</protein>
<gene>
    <name evidence="1" type="ORF">R3Q59_23415</name>
</gene>
<dbReference type="Proteomes" id="UP001185737">
    <property type="component" value="Unassembled WGS sequence"/>
</dbReference>